<evidence type="ECO:0000313" key="1">
    <source>
        <dbReference type="EMBL" id="KAJ1679231.1"/>
    </source>
</evidence>
<comment type="caution">
    <text evidence="1">The sequence shown here is derived from an EMBL/GenBank/DDBJ whole genome shotgun (WGS) entry which is preliminary data.</text>
</comment>
<keyword evidence="1" id="KW-0648">Protein biosynthesis</keyword>
<name>A0ACC1HU91_9FUNG</name>
<dbReference type="Proteomes" id="UP001145114">
    <property type="component" value="Unassembled WGS sequence"/>
</dbReference>
<reference evidence="1" key="1">
    <citation type="submission" date="2022-06" db="EMBL/GenBank/DDBJ databases">
        <title>Phylogenomic reconstructions and comparative analyses of Kickxellomycotina fungi.</title>
        <authorList>
            <person name="Reynolds N.K."/>
            <person name="Stajich J.E."/>
            <person name="Barry K."/>
            <person name="Grigoriev I.V."/>
            <person name="Crous P."/>
            <person name="Smith M.E."/>
        </authorList>
    </citation>
    <scope>NUCLEOTIDE SEQUENCE</scope>
    <source>
        <strain evidence="1">RSA 2271</strain>
    </source>
</reference>
<keyword evidence="2" id="KW-1185">Reference proteome</keyword>
<sequence length="141" mass="15989">SEKISSCARAIESIEFTKVGSAVTPAYKSRIRTLCLSLRNKDNPGLRAAIVDGRVMPERFCNMSPEEMASEERKRLDAQIHKDNLFKSRGAENPAAETDQFRCSKCGGRKCTYYQMQTRSADEPMTTFVTCTICNNRWKFC</sequence>
<evidence type="ECO:0000313" key="2">
    <source>
        <dbReference type="Proteomes" id="UP001145114"/>
    </source>
</evidence>
<organism evidence="1 2">
    <name type="scientific">Spiromyces aspiralis</name>
    <dbReference type="NCBI Taxonomy" id="68401"/>
    <lineage>
        <taxon>Eukaryota</taxon>
        <taxon>Fungi</taxon>
        <taxon>Fungi incertae sedis</taxon>
        <taxon>Zoopagomycota</taxon>
        <taxon>Kickxellomycotina</taxon>
        <taxon>Kickxellomycetes</taxon>
        <taxon>Kickxellales</taxon>
        <taxon>Kickxellaceae</taxon>
        <taxon>Spiromyces</taxon>
    </lineage>
</organism>
<feature type="non-terminal residue" evidence="1">
    <location>
        <position position="1"/>
    </location>
</feature>
<dbReference type="EMBL" id="JAMZIH010000512">
    <property type="protein sequence ID" value="KAJ1679231.1"/>
    <property type="molecule type" value="Genomic_DNA"/>
</dbReference>
<keyword evidence="1" id="KW-0251">Elongation factor</keyword>
<accession>A0ACC1HU91</accession>
<protein>
    <submittedName>
        <fullName evidence="1">Transcription elongation factor TFIIS</fullName>
    </submittedName>
</protein>
<proteinExistence type="predicted"/>
<gene>
    <name evidence="1" type="primary">tfs1</name>
    <name evidence="1" type="ORF">EV182_002466</name>
</gene>